<keyword evidence="1" id="KW-0472">Membrane</keyword>
<dbReference type="RefSeq" id="WP_206295560.1">
    <property type="nucleotide sequence ID" value="NZ_CP063458.1"/>
</dbReference>
<dbReference type="Proteomes" id="UP000593765">
    <property type="component" value="Chromosome"/>
</dbReference>
<gene>
    <name evidence="2" type="ORF">IPV69_13075</name>
</gene>
<dbReference type="EMBL" id="CP063458">
    <property type="protein sequence ID" value="QOV92228.1"/>
    <property type="molecule type" value="Genomic_DNA"/>
</dbReference>
<keyword evidence="1" id="KW-1133">Transmembrane helix</keyword>
<name>A0A7M2X397_9BACT</name>
<evidence type="ECO:0000313" key="3">
    <source>
        <dbReference type="Proteomes" id="UP000593765"/>
    </source>
</evidence>
<accession>A0A7M2X397</accession>
<dbReference type="AlphaFoldDB" id="A0A7M2X397"/>
<keyword evidence="3" id="KW-1185">Reference proteome</keyword>
<feature type="transmembrane region" description="Helical" evidence="1">
    <location>
        <begin position="60"/>
        <end position="82"/>
    </location>
</feature>
<evidence type="ECO:0000256" key="1">
    <source>
        <dbReference type="SAM" id="Phobius"/>
    </source>
</evidence>
<sequence>MRESLNSRTKRRYVTDVIDVLNVRDPFTLVSMAERDEVERVLDYQGSKTAPARRRPAPPILSIAAIGLCLFIALALIGYPIAASLPMGWDTAAGVEVPTSQTNKYNKPAVFYIGAYGRGRGEWTVMESVYVNFTGETSGFLTVELQENTYKRNFYRNEGPPGLPLSRPAVLDFVANAGFDPTSAEAAAISDQILIELQSLAAGKLPPASRHVMSGTGFIRLGPYSLLWLPWYTPFCVPVWILCWWAAGRVLMRRYRRKTQHFKV</sequence>
<protein>
    <submittedName>
        <fullName evidence="2">Uncharacterized protein</fullName>
    </submittedName>
</protein>
<keyword evidence="1" id="KW-0812">Transmembrane</keyword>
<dbReference type="KEGG" id="hbs:IPV69_13075"/>
<organism evidence="2 3">
    <name type="scientific">Humisphaera borealis</name>
    <dbReference type="NCBI Taxonomy" id="2807512"/>
    <lineage>
        <taxon>Bacteria</taxon>
        <taxon>Pseudomonadati</taxon>
        <taxon>Planctomycetota</taxon>
        <taxon>Phycisphaerae</taxon>
        <taxon>Tepidisphaerales</taxon>
        <taxon>Tepidisphaeraceae</taxon>
        <taxon>Humisphaera</taxon>
    </lineage>
</organism>
<reference evidence="2 3" key="1">
    <citation type="submission" date="2020-10" db="EMBL/GenBank/DDBJ databases">
        <title>Wide distribution of Phycisphaera-like planctomycetes from WD2101 soil group in peatlands and genome analysis of the first cultivated representative.</title>
        <authorList>
            <person name="Dedysh S.N."/>
            <person name="Beletsky A.V."/>
            <person name="Ivanova A."/>
            <person name="Kulichevskaya I.S."/>
            <person name="Suzina N.E."/>
            <person name="Philippov D.A."/>
            <person name="Rakitin A.L."/>
            <person name="Mardanov A.V."/>
            <person name="Ravin N.V."/>
        </authorList>
    </citation>
    <scope>NUCLEOTIDE SEQUENCE [LARGE SCALE GENOMIC DNA]</scope>
    <source>
        <strain evidence="2 3">M1803</strain>
    </source>
</reference>
<feature type="transmembrane region" description="Helical" evidence="1">
    <location>
        <begin position="231"/>
        <end position="252"/>
    </location>
</feature>
<proteinExistence type="predicted"/>
<evidence type="ECO:0000313" key="2">
    <source>
        <dbReference type="EMBL" id="QOV92228.1"/>
    </source>
</evidence>